<comment type="caution">
    <text evidence="8">The sequence shown here is derived from an EMBL/GenBank/DDBJ whole genome shotgun (WGS) entry which is preliminary data.</text>
</comment>
<dbReference type="CDD" id="cd09076">
    <property type="entry name" value="L1-EN"/>
    <property type="match status" value="1"/>
</dbReference>
<feature type="binding site" evidence="5">
    <location>
        <position position="165"/>
    </location>
    <ligand>
        <name>Mg(2+)</name>
        <dbReference type="ChEBI" id="CHEBI:18420"/>
        <label>1</label>
    </ligand>
</feature>
<dbReference type="AlphaFoldDB" id="A0A4Y7SWR9"/>
<keyword evidence="9" id="KW-1185">Reference proteome</keyword>
<dbReference type="GO" id="GO:0003906">
    <property type="term" value="F:DNA-(apurinic or apyrimidinic site) endonuclease activity"/>
    <property type="evidence" value="ECO:0007669"/>
    <property type="project" value="TreeGrafter"/>
</dbReference>
<keyword evidence="2 5" id="KW-0479">Metal-binding</keyword>
<dbReference type="GO" id="GO:0008311">
    <property type="term" value="F:double-stranded DNA 3'-5' DNA exonuclease activity"/>
    <property type="evidence" value="ECO:0007669"/>
    <property type="project" value="TreeGrafter"/>
</dbReference>
<evidence type="ECO:0000256" key="2">
    <source>
        <dbReference type="ARBA" id="ARBA00022723"/>
    </source>
</evidence>
<dbReference type="EMBL" id="QPFP01000054">
    <property type="protein sequence ID" value="TEB25679.1"/>
    <property type="molecule type" value="Genomic_DNA"/>
</dbReference>
<feature type="binding site" evidence="5">
    <location>
        <position position="50"/>
    </location>
    <ligand>
        <name>Mg(2+)</name>
        <dbReference type="ChEBI" id="CHEBI:18420"/>
        <label>1</label>
    </ligand>
</feature>
<dbReference type="GO" id="GO:0006284">
    <property type="term" value="P:base-excision repair"/>
    <property type="evidence" value="ECO:0007669"/>
    <property type="project" value="TreeGrafter"/>
</dbReference>
<evidence type="ECO:0000259" key="7">
    <source>
        <dbReference type="Pfam" id="PF03372"/>
    </source>
</evidence>
<dbReference type="PANTHER" id="PTHR22748">
    <property type="entry name" value="AP ENDONUCLEASE"/>
    <property type="match status" value="1"/>
</dbReference>
<feature type="binding site" evidence="5">
    <location>
        <position position="163"/>
    </location>
    <ligand>
        <name>Mg(2+)</name>
        <dbReference type="ChEBI" id="CHEBI:18420"/>
        <label>1</label>
    </ligand>
</feature>
<dbReference type="InterPro" id="IPR036691">
    <property type="entry name" value="Endo/exonu/phosph_ase_sf"/>
</dbReference>
<dbReference type="GO" id="GO:0008081">
    <property type="term" value="F:phosphoric diester hydrolase activity"/>
    <property type="evidence" value="ECO:0007669"/>
    <property type="project" value="TreeGrafter"/>
</dbReference>
<name>A0A4Y7SWR9_COPMI</name>
<comment type="cofactor">
    <cofactor evidence="5">
        <name>Mg(2+)</name>
        <dbReference type="ChEBI" id="CHEBI:18420"/>
    </cofactor>
    <cofactor evidence="5">
        <name>Mn(2+)</name>
        <dbReference type="ChEBI" id="CHEBI:29035"/>
    </cofactor>
    <text evidence="5">Probably binds two magnesium or manganese ions per subunit.</text>
</comment>
<gene>
    <name evidence="8" type="ORF">FA13DRAFT_1637113</name>
</gene>
<keyword evidence="3" id="KW-0378">Hydrolase</keyword>
<reference evidence="8 9" key="1">
    <citation type="journal article" date="2019" name="Nat. Ecol. Evol.">
        <title>Megaphylogeny resolves global patterns of mushroom evolution.</title>
        <authorList>
            <person name="Varga T."/>
            <person name="Krizsan K."/>
            <person name="Foldi C."/>
            <person name="Dima B."/>
            <person name="Sanchez-Garcia M."/>
            <person name="Sanchez-Ramirez S."/>
            <person name="Szollosi G.J."/>
            <person name="Szarkandi J.G."/>
            <person name="Papp V."/>
            <person name="Albert L."/>
            <person name="Andreopoulos W."/>
            <person name="Angelini C."/>
            <person name="Antonin V."/>
            <person name="Barry K.W."/>
            <person name="Bougher N.L."/>
            <person name="Buchanan P."/>
            <person name="Buyck B."/>
            <person name="Bense V."/>
            <person name="Catcheside P."/>
            <person name="Chovatia M."/>
            <person name="Cooper J."/>
            <person name="Damon W."/>
            <person name="Desjardin D."/>
            <person name="Finy P."/>
            <person name="Geml J."/>
            <person name="Haridas S."/>
            <person name="Hughes K."/>
            <person name="Justo A."/>
            <person name="Karasinski D."/>
            <person name="Kautmanova I."/>
            <person name="Kiss B."/>
            <person name="Kocsube S."/>
            <person name="Kotiranta H."/>
            <person name="LaButti K.M."/>
            <person name="Lechner B.E."/>
            <person name="Liimatainen K."/>
            <person name="Lipzen A."/>
            <person name="Lukacs Z."/>
            <person name="Mihaltcheva S."/>
            <person name="Morgado L.N."/>
            <person name="Niskanen T."/>
            <person name="Noordeloos M.E."/>
            <person name="Ohm R.A."/>
            <person name="Ortiz-Santana B."/>
            <person name="Ovrebo C."/>
            <person name="Racz N."/>
            <person name="Riley R."/>
            <person name="Savchenko A."/>
            <person name="Shiryaev A."/>
            <person name="Soop K."/>
            <person name="Spirin V."/>
            <person name="Szebenyi C."/>
            <person name="Tomsovsky M."/>
            <person name="Tulloss R.E."/>
            <person name="Uehling J."/>
            <person name="Grigoriev I.V."/>
            <person name="Vagvolgyi C."/>
            <person name="Papp T."/>
            <person name="Martin F.M."/>
            <person name="Miettinen O."/>
            <person name="Hibbett D.S."/>
            <person name="Nagy L.G."/>
        </authorList>
    </citation>
    <scope>NUCLEOTIDE SEQUENCE [LARGE SCALE GENOMIC DNA]</scope>
    <source>
        <strain evidence="8 9">FP101781</strain>
    </source>
</reference>
<evidence type="ECO:0000256" key="1">
    <source>
        <dbReference type="ARBA" id="ARBA00007092"/>
    </source>
</evidence>
<dbReference type="Proteomes" id="UP000298030">
    <property type="component" value="Unassembled WGS sequence"/>
</dbReference>
<keyword evidence="4 5" id="KW-0460">Magnesium</keyword>
<dbReference type="PANTHER" id="PTHR22748:SF26">
    <property type="entry name" value="ENDONUCLEASE_EXONUCLEASE_PHOSPHATASE DOMAIN-CONTAINING PROTEIN"/>
    <property type="match status" value="1"/>
</dbReference>
<evidence type="ECO:0000313" key="9">
    <source>
        <dbReference type="Proteomes" id="UP000298030"/>
    </source>
</evidence>
<dbReference type="STRING" id="71717.A0A4Y7SWR9"/>
<sequence>MAKGKKKLRSNIHVGTLNIRGAGSEATSGKWNDIGSMMRKRKLGVLAVQETHLKNGDLDALNERMKSKIFIINSGNPNRPNANGVAIILNRQTTAWAETQKWVLVPGRALMVQFPWKNGGEHRTILNVYAPNDARENETFWKELALKWDGRNPPPKPDIMLGDMNIVEDSIDRIPIHGDDPNAVEALRSLKRKLGLIDGWREEHPETIAYSYLQETTRSQSRIDRVYTTKKIAKTTREWIIEPSDVKTDHNLVPFHYYEPGQQLKGKGRPTLPLWIAKDEYFLKLGRKAVRQATQDTRTYTQAGLTEDRPIQYPVQQIYNKLKIDLYCVAKGRVADAIPKMKQRIEARTKDLKRVVND</sequence>
<feature type="non-terminal residue" evidence="8">
    <location>
        <position position="358"/>
    </location>
</feature>
<proteinExistence type="inferred from homology"/>
<accession>A0A4Y7SWR9</accession>
<dbReference type="InterPro" id="IPR005135">
    <property type="entry name" value="Endo/exonuclease/phosphatase"/>
</dbReference>
<dbReference type="OrthoDB" id="3264871at2759"/>
<feature type="site" description="Transition state stabilizer" evidence="6">
    <location>
        <position position="165"/>
    </location>
</feature>
<evidence type="ECO:0000256" key="4">
    <source>
        <dbReference type="ARBA" id="ARBA00022842"/>
    </source>
</evidence>
<feature type="site" description="Important for catalytic activity" evidence="6">
    <location>
        <position position="224"/>
    </location>
</feature>
<feature type="domain" description="Endonuclease/exonuclease/phosphatase" evidence="7">
    <location>
        <begin position="16"/>
        <end position="243"/>
    </location>
</feature>
<dbReference type="Gene3D" id="3.60.10.10">
    <property type="entry name" value="Endonuclease/exonuclease/phosphatase"/>
    <property type="match status" value="1"/>
</dbReference>
<protein>
    <submittedName>
        <fullName evidence="8">DNase I-like protein</fullName>
    </submittedName>
</protein>
<dbReference type="InterPro" id="IPR004808">
    <property type="entry name" value="AP_endonuc_1"/>
</dbReference>
<dbReference type="Pfam" id="PF03372">
    <property type="entry name" value="Exo_endo_phos"/>
    <property type="match status" value="1"/>
</dbReference>
<comment type="similarity">
    <text evidence="1">Belongs to the DNA repair enzymes AP/ExoA family.</text>
</comment>
<feature type="binding site" evidence="5">
    <location>
        <position position="18"/>
    </location>
    <ligand>
        <name>Mg(2+)</name>
        <dbReference type="ChEBI" id="CHEBI:18420"/>
        <label>1</label>
    </ligand>
</feature>
<organism evidence="8 9">
    <name type="scientific">Coprinellus micaceus</name>
    <name type="common">Glistening ink-cap mushroom</name>
    <name type="synonym">Coprinus micaceus</name>
    <dbReference type="NCBI Taxonomy" id="71717"/>
    <lineage>
        <taxon>Eukaryota</taxon>
        <taxon>Fungi</taxon>
        <taxon>Dikarya</taxon>
        <taxon>Basidiomycota</taxon>
        <taxon>Agaricomycotina</taxon>
        <taxon>Agaricomycetes</taxon>
        <taxon>Agaricomycetidae</taxon>
        <taxon>Agaricales</taxon>
        <taxon>Agaricineae</taxon>
        <taxon>Psathyrellaceae</taxon>
        <taxon>Coprinellus</taxon>
    </lineage>
</organism>
<dbReference type="SUPFAM" id="SSF56219">
    <property type="entry name" value="DNase I-like"/>
    <property type="match status" value="1"/>
</dbReference>
<evidence type="ECO:0000313" key="8">
    <source>
        <dbReference type="EMBL" id="TEB25679.1"/>
    </source>
</evidence>
<dbReference type="GO" id="GO:0046872">
    <property type="term" value="F:metal ion binding"/>
    <property type="evidence" value="ECO:0007669"/>
    <property type="project" value="UniProtKB-KW"/>
</dbReference>
<evidence type="ECO:0000256" key="6">
    <source>
        <dbReference type="PIRSR" id="PIRSR604808-3"/>
    </source>
</evidence>
<evidence type="ECO:0000256" key="5">
    <source>
        <dbReference type="PIRSR" id="PIRSR604808-2"/>
    </source>
</evidence>
<dbReference type="GO" id="GO:0005634">
    <property type="term" value="C:nucleus"/>
    <property type="evidence" value="ECO:0007669"/>
    <property type="project" value="TreeGrafter"/>
</dbReference>
<evidence type="ECO:0000256" key="3">
    <source>
        <dbReference type="ARBA" id="ARBA00022801"/>
    </source>
</evidence>
<keyword evidence="5" id="KW-0464">Manganese</keyword>